<dbReference type="PANTHER" id="PTHR40661">
    <property type="match status" value="1"/>
</dbReference>
<dbReference type="EMBL" id="BMXF01000005">
    <property type="protein sequence ID" value="GHB82800.1"/>
    <property type="molecule type" value="Genomic_DNA"/>
</dbReference>
<comment type="caution">
    <text evidence="5">The sequence shown here is derived from an EMBL/GenBank/DDBJ whole genome shotgun (WGS) entry which is preliminary data.</text>
</comment>
<name>A0A8J3DCJ5_9BACT</name>
<dbReference type="SUPFAM" id="SSF47413">
    <property type="entry name" value="lambda repressor-like DNA-binding domains"/>
    <property type="match status" value="1"/>
</dbReference>
<organism evidence="5 6">
    <name type="scientific">Persicitalea jodogahamensis</name>
    <dbReference type="NCBI Taxonomy" id="402147"/>
    <lineage>
        <taxon>Bacteria</taxon>
        <taxon>Pseudomonadati</taxon>
        <taxon>Bacteroidota</taxon>
        <taxon>Cytophagia</taxon>
        <taxon>Cytophagales</taxon>
        <taxon>Spirosomataceae</taxon>
        <taxon>Persicitalea</taxon>
    </lineage>
</organism>
<keyword evidence="1" id="KW-0805">Transcription regulation</keyword>
<dbReference type="InterPro" id="IPR001387">
    <property type="entry name" value="Cro/C1-type_HTH"/>
</dbReference>
<evidence type="ECO:0000256" key="3">
    <source>
        <dbReference type="ARBA" id="ARBA00023163"/>
    </source>
</evidence>
<sequence length="271" mass="30906">MDRQKIFFGPNLKFLRERRKLSQESLAESLGLSRSKLNALENGQTKAPQPEDYLTFSDFFKISVDSLLKVDLTRLGELQLRELEAGNDIYMKGSQIRVLAITVDSENRENVEYVPVRAKAGYRDGYADPEFIASLPRLTLPDLPAGHSFRMFPISGDSMLPVPDGSTVVGQYTEDWTSLKADTPCVLILRGEGDFVFKLVTLLDDRRLLLRSLNPLYEPYTVESGDVLEVWQFHSFQSREIPASETTMEQLLKMVLLLQREVTQMKIERSH</sequence>
<dbReference type="CDD" id="cd00093">
    <property type="entry name" value="HTH_XRE"/>
    <property type="match status" value="1"/>
</dbReference>
<reference evidence="5 6" key="1">
    <citation type="journal article" date="2014" name="Int. J. Syst. Evol. Microbiol.">
        <title>Complete genome sequence of Corynebacterium casei LMG S-19264T (=DSM 44701T), isolated from a smear-ripened cheese.</title>
        <authorList>
            <consortium name="US DOE Joint Genome Institute (JGI-PGF)"/>
            <person name="Walter F."/>
            <person name="Albersmeier A."/>
            <person name="Kalinowski J."/>
            <person name="Ruckert C."/>
        </authorList>
    </citation>
    <scope>NUCLEOTIDE SEQUENCE [LARGE SCALE GENOMIC DNA]</scope>
    <source>
        <strain evidence="5 6">KCTC 12866</strain>
    </source>
</reference>
<dbReference type="SUPFAM" id="SSF51306">
    <property type="entry name" value="LexA/Signal peptidase"/>
    <property type="match status" value="1"/>
</dbReference>
<evidence type="ECO:0000313" key="5">
    <source>
        <dbReference type="EMBL" id="GHB82800.1"/>
    </source>
</evidence>
<dbReference type="Gene3D" id="2.10.109.10">
    <property type="entry name" value="Umud Fragment, subunit A"/>
    <property type="match status" value="1"/>
</dbReference>
<dbReference type="RefSeq" id="WP_189567037.1">
    <property type="nucleotide sequence ID" value="NZ_BMXF01000005.1"/>
</dbReference>
<dbReference type="Proteomes" id="UP000598271">
    <property type="component" value="Unassembled WGS sequence"/>
</dbReference>
<gene>
    <name evidence="5" type="ORF">GCM10007390_42080</name>
</gene>
<dbReference type="InterPro" id="IPR036286">
    <property type="entry name" value="LexA/Signal_pep-like_sf"/>
</dbReference>
<evidence type="ECO:0000256" key="1">
    <source>
        <dbReference type="ARBA" id="ARBA00023015"/>
    </source>
</evidence>
<dbReference type="PROSITE" id="PS50943">
    <property type="entry name" value="HTH_CROC1"/>
    <property type="match status" value="1"/>
</dbReference>
<dbReference type="InterPro" id="IPR010982">
    <property type="entry name" value="Lambda_DNA-bd_dom_sf"/>
</dbReference>
<dbReference type="AlphaFoldDB" id="A0A8J3DCJ5"/>
<dbReference type="Pfam" id="PF12844">
    <property type="entry name" value="HTH_19"/>
    <property type="match status" value="1"/>
</dbReference>
<accession>A0A8J3DCJ5</accession>
<keyword evidence="3" id="KW-0804">Transcription</keyword>
<dbReference type="SMART" id="SM00530">
    <property type="entry name" value="HTH_XRE"/>
    <property type="match status" value="1"/>
</dbReference>
<evidence type="ECO:0000259" key="4">
    <source>
        <dbReference type="PROSITE" id="PS50943"/>
    </source>
</evidence>
<keyword evidence="6" id="KW-1185">Reference proteome</keyword>
<evidence type="ECO:0000256" key="2">
    <source>
        <dbReference type="ARBA" id="ARBA00023125"/>
    </source>
</evidence>
<dbReference type="PANTHER" id="PTHR40661:SF3">
    <property type="entry name" value="FELS-1 PROPHAGE TRANSCRIPTIONAL REGULATOR"/>
    <property type="match status" value="1"/>
</dbReference>
<dbReference type="Gene3D" id="1.10.260.40">
    <property type="entry name" value="lambda repressor-like DNA-binding domains"/>
    <property type="match status" value="1"/>
</dbReference>
<proteinExistence type="predicted"/>
<dbReference type="GO" id="GO:0003677">
    <property type="term" value="F:DNA binding"/>
    <property type="evidence" value="ECO:0007669"/>
    <property type="project" value="UniProtKB-KW"/>
</dbReference>
<feature type="domain" description="HTH cro/C1-type" evidence="4">
    <location>
        <begin position="12"/>
        <end position="67"/>
    </location>
</feature>
<keyword evidence="2" id="KW-0238">DNA-binding</keyword>
<evidence type="ECO:0000313" key="6">
    <source>
        <dbReference type="Proteomes" id="UP000598271"/>
    </source>
</evidence>
<protein>
    <recommendedName>
        <fullName evidence="4">HTH cro/C1-type domain-containing protein</fullName>
    </recommendedName>
</protein>